<dbReference type="Gene3D" id="1.10.260.40">
    <property type="entry name" value="lambda repressor-like DNA-binding domains"/>
    <property type="match status" value="1"/>
</dbReference>
<feature type="domain" description="HTH cro/C1-type" evidence="1">
    <location>
        <begin position="7"/>
        <end position="61"/>
    </location>
</feature>
<sequence length="264" mass="29424">MYLAENLSFLRTYFKLTQGDVAQNVGIGRTTLTGYEKGDYSPTVDVAMALAKLYRVSVEALLFRPIYNMTPKQLDKFLNTPDPNLSGQQLQVREVVTTIGPDSIENIELVPLKAAMGYCNGGYQDEEFIGSLSTFRLPLPQISRNRKYRLFPTTGESMLPIPSGAFVLGEYVDDFYSIKDGTGCIVVSPDGIVVKKIKNELTTNDQLILYSLNPAFTPFALNSASILEIWKFKLYMSFDFPDGEPSLSTLLGEIRNIQKLVANN</sequence>
<dbReference type="SUPFAM" id="SSF47413">
    <property type="entry name" value="lambda repressor-like DNA-binding domains"/>
    <property type="match status" value="1"/>
</dbReference>
<dbReference type="InterPro" id="IPR036286">
    <property type="entry name" value="LexA/Signal_pep-like_sf"/>
</dbReference>
<name>A0A5N1J521_9BACT</name>
<dbReference type="Gene3D" id="2.10.109.10">
    <property type="entry name" value="Umud Fragment, subunit A"/>
    <property type="match status" value="1"/>
</dbReference>
<dbReference type="Pfam" id="PF01381">
    <property type="entry name" value="HTH_3"/>
    <property type="match status" value="1"/>
</dbReference>
<dbReference type="EMBL" id="VTWS01000013">
    <property type="protein sequence ID" value="KAA9341165.1"/>
    <property type="molecule type" value="Genomic_DNA"/>
</dbReference>
<gene>
    <name evidence="2" type="ORF">F0P93_30485</name>
</gene>
<organism evidence="2 3">
    <name type="scientific">Larkinella humicola</name>
    <dbReference type="NCBI Taxonomy" id="2607654"/>
    <lineage>
        <taxon>Bacteria</taxon>
        <taxon>Pseudomonadati</taxon>
        <taxon>Bacteroidota</taxon>
        <taxon>Cytophagia</taxon>
        <taxon>Cytophagales</taxon>
        <taxon>Spirosomataceae</taxon>
        <taxon>Larkinella</taxon>
    </lineage>
</organism>
<dbReference type="Proteomes" id="UP000326344">
    <property type="component" value="Unassembled WGS sequence"/>
</dbReference>
<dbReference type="GO" id="GO:0003677">
    <property type="term" value="F:DNA binding"/>
    <property type="evidence" value="ECO:0007669"/>
    <property type="project" value="InterPro"/>
</dbReference>
<comment type="caution">
    <text evidence="2">The sequence shown here is derived from an EMBL/GenBank/DDBJ whole genome shotgun (WGS) entry which is preliminary data.</text>
</comment>
<dbReference type="SMART" id="SM00530">
    <property type="entry name" value="HTH_XRE"/>
    <property type="match status" value="1"/>
</dbReference>
<dbReference type="RefSeq" id="WP_150881573.1">
    <property type="nucleotide sequence ID" value="NZ_VTWS01000013.1"/>
</dbReference>
<dbReference type="InterPro" id="IPR010982">
    <property type="entry name" value="Lambda_DNA-bd_dom_sf"/>
</dbReference>
<evidence type="ECO:0000259" key="1">
    <source>
        <dbReference type="PROSITE" id="PS50943"/>
    </source>
</evidence>
<evidence type="ECO:0000313" key="3">
    <source>
        <dbReference type="Proteomes" id="UP000326344"/>
    </source>
</evidence>
<protein>
    <submittedName>
        <fullName evidence="2">Helix-turn-helix domain-containing protein</fullName>
    </submittedName>
</protein>
<keyword evidence="3" id="KW-1185">Reference proteome</keyword>
<dbReference type="SUPFAM" id="SSF51306">
    <property type="entry name" value="LexA/Signal peptidase"/>
    <property type="match status" value="1"/>
</dbReference>
<evidence type="ECO:0000313" key="2">
    <source>
        <dbReference type="EMBL" id="KAA9341165.1"/>
    </source>
</evidence>
<dbReference type="AlphaFoldDB" id="A0A5N1J521"/>
<dbReference type="InterPro" id="IPR001387">
    <property type="entry name" value="Cro/C1-type_HTH"/>
</dbReference>
<dbReference type="CDD" id="cd06462">
    <property type="entry name" value="Peptidase_S24_S26"/>
    <property type="match status" value="1"/>
</dbReference>
<dbReference type="PROSITE" id="PS50943">
    <property type="entry name" value="HTH_CROC1"/>
    <property type="match status" value="1"/>
</dbReference>
<proteinExistence type="predicted"/>
<reference evidence="2 3" key="1">
    <citation type="submission" date="2019-09" db="EMBL/GenBank/DDBJ databases">
        <title>Genome Sequence of Larkinella sp MA1.</title>
        <authorList>
            <person name="Srinivasan S."/>
        </authorList>
    </citation>
    <scope>NUCLEOTIDE SEQUENCE [LARGE SCALE GENOMIC DNA]</scope>
    <source>
        <strain evidence="2 3">MA1</strain>
    </source>
</reference>
<accession>A0A5N1J521</accession>
<dbReference type="CDD" id="cd00093">
    <property type="entry name" value="HTH_XRE"/>
    <property type="match status" value="1"/>
</dbReference>